<proteinExistence type="predicted"/>
<keyword evidence="2" id="KW-1185">Reference proteome</keyword>
<dbReference type="AlphaFoldDB" id="A0A918M845"/>
<reference evidence="1" key="2">
    <citation type="submission" date="2020-09" db="EMBL/GenBank/DDBJ databases">
        <authorList>
            <person name="Sun Q."/>
            <person name="Ohkuma M."/>
        </authorList>
    </citation>
    <scope>NUCLEOTIDE SEQUENCE</scope>
    <source>
        <strain evidence="1">JCM 4391</strain>
    </source>
</reference>
<sequence>MRQFMLANSNHLNYTVKTRVLHRYLRWRHADTRHPDVLASQRRERARIRSEKEARWGGRTALAA</sequence>
<gene>
    <name evidence="1" type="ORF">GCM10010274_63550</name>
</gene>
<protein>
    <submittedName>
        <fullName evidence="1">Uncharacterized protein</fullName>
    </submittedName>
</protein>
<dbReference type="EMBL" id="BMTP01000027">
    <property type="protein sequence ID" value="GGU66242.1"/>
    <property type="molecule type" value="Genomic_DNA"/>
</dbReference>
<reference evidence="1" key="1">
    <citation type="journal article" date="2014" name="Int. J. Syst. Evol. Microbiol.">
        <title>Complete genome sequence of Corynebacterium casei LMG S-19264T (=DSM 44701T), isolated from a smear-ripened cheese.</title>
        <authorList>
            <consortium name="US DOE Joint Genome Institute (JGI-PGF)"/>
            <person name="Walter F."/>
            <person name="Albersmeier A."/>
            <person name="Kalinowski J."/>
            <person name="Ruckert C."/>
        </authorList>
    </citation>
    <scope>NUCLEOTIDE SEQUENCE</scope>
    <source>
        <strain evidence="1">JCM 4391</strain>
    </source>
</reference>
<comment type="caution">
    <text evidence="1">The sequence shown here is derived from an EMBL/GenBank/DDBJ whole genome shotgun (WGS) entry which is preliminary data.</text>
</comment>
<accession>A0A918M845</accession>
<organism evidence="1 2">
    <name type="scientific">Streptomyces lavendofoliae</name>
    <dbReference type="NCBI Taxonomy" id="67314"/>
    <lineage>
        <taxon>Bacteria</taxon>
        <taxon>Bacillati</taxon>
        <taxon>Actinomycetota</taxon>
        <taxon>Actinomycetes</taxon>
        <taxon>Kitasatosporales</taxon>
        <taxon>Streptomycetaceae</taxon>
        <taxon>Streptomyces</taxon>
    </lineage>
</organism>
<name>A0A918M845_9ACTN</name>
<evidence type="ECO:0000313" key="1">
    <source>
        <dbReference type="EMBL" id="GGU66242.1"/>
    </source>
</evidence>
<evidence type="ECO:0000313" key="2">
    <source>
        <dbReference type="Proteomes" id="UP000636661"/>
    </source>
</evidence>
<dbReference type="Proteomes" id="UP000636661">
    <property type="component" value="Unassembled WGS sequence"/>
</dbReference>